<evidence type="ECO:0000259" key="5">
    <source>
        <dbReference type="Pfam" id="PF00496"/>
    </source>
</evidence>
<dbReference type="Proteomes" id="UP000076770">
    <property type="component" value="Chromosome i"/>
</dbReference>
<feature type="transmembrane region" description="Helical" evidence="4">
    <location>
        <begin position="565"/>
        <end position="586"/>
    </location>
</feature>
<proteinExistence type="inferred from homology"/>
<dbReference type="PATRIC" id="fig|2287.9.peg.1325"/>
<evidence type="ECO:0000256" key="1">
    <source>
        <dbReference type="ARBA" id="ARBA00005695"/>
    </source>
</evidence>
<evidence type="ECO:0000313" key="6">
    <source>
        <dbReference type="EMBL" id="SAI84860.1"/>
    </source>
</evidence>
<dbReference type="PANTHER" id="PTHR30290">
    <property type="entry name" value="PERIPLASMIC BINDING COMPONENT OF ABC TRANSPORTER"/>
    <property type="match status" value="1"/>
</dbReference>
<evidence type="ECO:0000256" key="4">
    <source>
        <dbReference type="SAM" id="Phobius"/>
    </source>
</evidence>
<keyword evidence="3" id="KW-0732">Signal</keyword>
<keyword evidence="4" id="KW-0472">Membrane</keyword>
<dbReference type="Pfam" id="PF00496">
    <property type="entry name" value="SBP_bac_5"/>
    <property type="match status" value="1"/>
</dbReference>
<protein>
    <submittedName>
        <fullName evidence="6">ABC transporter substrate-binding protein</fullName>
    </submittedName>
</protein>
<dbReference type="InterPro" id="IPR000914">
    <property type="entry name" value="SBP_5_dom"/>
</dbReference>
<keyword evidence="4" id="KW-1133">Transmembrane helix</keyword>
<feature type="domain" description="Solute-binding protein family 5" evidence="5">
    <location>
        <begin position="81"/>
        <end position="436"/>
    </location>
</feature>
<keyword evidence="4" id="KW-0812">Transmembrane</keyword>
<keyword evidence="2" id="KW-0813">Transport</keyword>
<sequence length="588" mass="66699">MYMDKYEFRSYLSIIFIIIFSLSIISTSTSLIVHANNIQEYVIAWSDVGPPQPFTGYPFGPIFPVLTLMFDTLAWYSKNGIVPLLAESWNQLNSTTWIIKLRKGVMWQDGKPLTAEDVVFSINYTKYVNNNIIPIWWVNQWINLVKSVKAINNYTVEITFNTTIPTDVVLMKIFTNMFIIPKHIWENVSNPRSFTEAEAYIGTGPYKLVKYEPGVEYVFTANDNYFLGKPIVQTLILKVVPTTQLIEYMMMGEVDVALFSSYYDAKPLLGNPMFNYTEFGAGLAYVLVFNLNKYPFNMTDFRKAIAYAINYTAIYEKLGKAAAGWTSVGPNIVPPYSPYYNDSYSYNYSLDKAISILESLGYKYINGKLLDKNGNQLFVTLTVPDDPIAETISLIVAHDLENVGIGVTIKSIPSNLRTQILSEGNFEIMINIYGGLLSPYQWSFNVKGSVHYVPGYNSTKLLGIESKAFLSSYNERIKLLNEFQAIVANDVPIIVLFWPKFYWVYNSEVGIAGWFFDPKYEYGPPWILNKLVLIEGQQSMTNTTTLTTKGTTAIPSTSQSPSLSLIVPIIGVVIVIIGFIAWRYIFKR</sequence>
<gene>
    <name evidence="6" type="ORF">SSOP1_1306</name>
</gene>
<evidence type="ECO:0000256" key="2">
    <source>
        <dbReference type="ARBA" id="ARBA00022448"/>
    </source>
</evidence>
<dbReference type="EMBL" id="LT549890">
    <property type="protein sequence ID" value="SAI84860.1"/>
    <property type="molecule type" value="Genomic_DNA"/>
</dbReference>
<dbReference type="InterPro" id="IPR039424">
    <property type="entry name" value="SBP_5"/>
</dbReference>
<dbReference type="AlphaFoldDB" id="A0A157T0U4"/>
<feature type="transmembrane region" description="Helical" evidence="4">
    <location>
        <begin position="12"/>
        <end position="33"/>
    </location>
</feature>
<dbReference type="Gene3D" id="3.10.105.10">
    <property type="entry name" value="Dipeptide-binding Protein, Domain 3"/>
    <property type="match status" value="1"/>
</dbReference>
<dbReference type="GO" id="GO:1904680">
    <property type="term" value="F:peptide transmembrane transporter activity"/>
    <property type="evidence" value="ECO:0007669"/>
    <property type="project" value="TreeGrafter"/>
</dbReference>
<accession>A0A157T0U4</accession>
<dbReference type="SUPFAM" id="SSF53850">
    <property type="entry name" value="Periplasmic binding protein-like II"/>
    <property type="match status" value="1"/>
</dbReference>
<dbReference type="Gene3D" id="3.40.190.10">
    <property type="entry name" value="Periplasmic binding protein-like II"/>
    <property type="match status" value="1"/>
</dbReference>
<name>A0A157T0U4_SACSO</name>
<evidence type="ECO:0000313" key="7">
    <source>
        <dbReference type="Proteomes" id="UP000076770"/>
    </source>
</evidence>
<dbReference type="PANTHER" id="PTHR30290:SF9">
    <property type="entry name" value="OLIGOPEPTIDE-BINDING PROTEIN APPA"/>
    <property type="match status" value="1"/>
</dbReference>
<organism evidence="6 7">
    <name type="scientific">Saccharolobus solfataricus</name>
    <name type="common">Sulfolobus solfataricus</name>
    <dbReference type="NCBI Taxonomy" id="2287"/>
    <lineage>
        <taxon>Archaea</taxon>
        <taxon>Thermoproteota</taxon>
        <taxon>Thermoprotei</taxon>
        <taxon>Sulfolobales</taxon>
        <taxon>Sulfolobaceae</taxon>
        <taxon>Saccharolobus</taxon>
    </lineage>
</organism>
<reference evidence="7" key="1">
    <citation type="submission" date="2016-04" db="EMBL/GenBank/DDBJ databases">
        <authorList>
            <person name="Shah S.A."/>
            <person name="Garrett R.A."/>
        </authorList>
    </citation>
    <scope>NUCLEOTIDE SEQUENCE [LARGE SCALE GENOMIC DNA]</scope>
    <source>
        <strain evidence="7">ATCC 35091 / DSM 1616 / JCM 8930 / NBRC 15331 / P1</strain>
    </source>
</reference>
<comment type="similarity">
    <text evidence="1">Belongs to the bacterial solute-binding protein 5 family.</text>
</comment>
<evidence type="ECO:0000256" key="3">
    <source>
        <dbReference type="ARBA" id="ARBA00022729"/>
    </source>
</evidence>
<dbReference type="GO" id="GO:0015833">
    <property type="term" value="P:peptide transport"/>
    <property type="evidence" value="ECO:0007669"/>
    <property type="project" value="TreeGrafter"/>
</dbReference>